<name>A0ABD3P5S7_9STRA</name>
<keyword evidence="2" id="KW-1185">Reference proteome</keyword>
<dbReference type="EMBL" id="JALLPJ020000760">
    <property type="protein sequence ID" value="KAL3783564.1"/>
    <property type="molecule type" value="Genomic_DNA"/>
</dbReference>
<protein>
    <submittedName>
        <fullName evidence="1">Uncharacterized protein</fullName>
    </submittedName>
</protein>
<accession>A0ABD3P5S7</accession>
<organism evidence="1 2">
    <name type="scientific">Cyclotella atomus</name>
    <dbReference type="NCBI Taxonomy" id="382360"/>
    <lineage>
        <taxon>Eukaryota</taxon>
        <taxon>Sar</taxon>
        <taxon>Stramenopiles</taxon>
        <taxon>Ochrophyta</taxon>
        <taxon>Bacillariophyta</taxon>
        <taxon>Coscinodiscophyceae</taxon>
        <taxon>Thalassiosirophycidae</taxon>
        <taxon>Stephanodiscales</taxon>
        <taxon>Stephanodiscaceae</taxon>
        <taxon>Cyclotella</taxon>
    </lineage>
</organism>
<dbReference type="Pfam" id="PF20181">
    <property type="entry name" value="DUF6544"/>
    <property type="match status" value="1"/>
</dbReference>
<proteinExistence type="predicted"/>
<evidence type="ECO:0000313" key="2">
    <source>
        <dbReference type="Proteomes" id="UP001530400"/>
    </source>
</evidence>
<dbReference type="AlphaFoldDB" id="A0ABD3P5S7"/>
<gene>
    <name evidence="1" type="ORF">ACHAWO_003270</name>
</gene>
<dbReference type="Proteomes" id="UP001530400">
    <property type="component" value="Unassembled WGS sequence"/>
</dbReference>
<evidence type="ECO:0000313" key="1">
    <source>
        <dbReference type="EMBL" id="KAL3783564.1"/>
    </source>
</evidence>
<sequence length="339" mass="38636">MFFAVALPHLYIAAAVVIASIFPFAYRSWHKETNDLMQKLSEEGHAAPHDEDDECITFSVLKERIKGLPKVVQQWMEAALPLPPTSSDDEAMIPFARRLRIEQEGTFLLNKQWIKFSATQEFSCRQTHPGFVWDAEMHNPLLGSCTVTVPIAVRDAYIHGTGGIMKAQLPLGIPVVNMKDTDDLNLGEIMRWLAEATLFPFALLPQDHESSDETRLRWTVNPDSSDTSAILEFKHNNQTAKMTYFFDPDTHLPTTVKAKRPKMTGNKTELADWEGHFSYYELHGGLMVPTKMEVGWKTSNIDCPLLELYFKGKNMKFIYLMNARTRHEYGSDEMHGHSD</sequence>
<comment type="caution">
    <text evidence="1">The sequence shown here is derived from an EMBL/GenBank/DDBJ whole genome shotgun (WGS) entry which is preliminary data.</text>
</comment>
<dbReference type="InterPro" id="IPR046674">
    <property type="entry name" value="DUF6544"/>
</dbReference>
<reference evidence="1 2" key="1">
    <citation type="submission" date="2024-10" db="EMBL/GenBank/DDBJ databases">
        <title>Updated reference genomes for cyclostephanoid diatoms.</title>
        <authorList>
            <person name="Roberts W.R."/>
            <person name="Alverson A.J."/>
        </authorList>
    </citation>
    <scope>NUCLEOTIDE SEQUENCE [LARGE SCALE GENOMIC DNA]</scope>
    <source>
        <strain evidence="1 2">AJA010-31</strain>
    </source>
</reference>